<evidence type="ECO:0000259" key="3">
    <source>
        <dbReference type="PROSITE" id="PS50011"/>
    </source>
</evidence>
<dbReference type="SUPFAM" id="SSF81901">
    <property type="entry name" value="HCP-like"/>
    <property type="match status" value="4"/>
</dbReference>
<feature type="compositionally biased region" description="Basic residues" evidence="2">
    <location>
        <begin position="928"/>
        <end position="940"/>
    </location>
</feature>
<dbReference type="InterPro" id="IPR011009">
    <property type="entry name" value="Kinase-like_dom_sf"/>
</dbReference>
<feature type="region of interest" description="Disordered" evidence="2">
    <location>
        <begin position="533"/>
        <end position="621"/>
    </location>
</feature>
<accession>A0A1J4KMC5</accession>
<dbReference type="InterPro" id="IPR001245">
    <property type="entry name" value="Ser-Thr/Tyr_kinase_cat_dom"/>
</dbReference>
<evidence type="ECO:0000313" key="4">
    <source>
        <dbReference type="EMBL" id="OHT10846.1"/>
    </source>
</evidence>
<dbReference type="OrthoDB" id="2148946at2759"/>
<dbReference type="Gene3D" id="1.10.510.10">
    <property type="entry name" value="Transferase(Phosphotransferase) domain 1"/>
    <property type="match status" value="1"/>
</dbReference>
<feature type="region of interest" description="Disordered" evidence="2">
    <location>
        <begin position="1316"/>
        <end position="1354"/>
    </location>
</feature>
<dbReference type="GO" id="GO:0005524">
    <property type="term" value="F:ATP binding"/>
    <property type="evidence" value="ECO:0007669"/>
    <property type="project" value="InterPro"/>
</dbReference>
<evidence type="ECO:0000313" key="5">
    <source>
        <dbReference type="Proteomes" id="UP000179807"/>
    </source>
</evidence>
<organism evidence="4 5">
    <name type="scientific">Tritrichomonas foetus</name>
    <dbReference type="NCBI Taxonomy" id="1144522"/>
    <lineage>
        <taxon>Eukaryota</taxon>
        <taxon>Metamonada</taxon>
        <taxon>Parabasalia</taxon>
        <taxon>Tritrichomonadida</taxon>
        <taxon>Tritrichomonadidae</taxon>
        <taxon>Tritrichomonas</taxon>
    </lineage>
</organism>
<dbReference type="SUPFAM" id="SSF56112">
    <property type="entry name" value="Protein kinase-like (PK-like)"/>
    <property type="match status" value="1"/>
</dbReference>
<dbReference type="PROSITE" id="PS50011">
    <property type="entry name" value="PROTEIN_KINASE_DOM"/>
    <property type="match status" value="1"/>
</dbReference>
<sequence>MVQCVADMVDFDRYQNFTPLRQTTYTTLSIGQKTFPPRIKYFFKRFNYVLKNAREQKLFVHTFYKIAKLNYQTLFSYKKYSFFDCSIHPNPSLVRKYVSSTTLQDVISDPSFNSTWLISDVMNCIFAVSTGLAYLHKRLLYHGNLCPSNIVVDSIKQCYVADFGLYPIKSLFMPNEALMNQNYKAPEMTNYCPSDKADVYAFGILLCNILTPFFSIFTNESLKSLVEQRRLRELPNFPTIFKDIIPLCLDSNPEKRPSFSKIIDFFQNKSFVVSSKNVSSLFNSFMKSNYIINLANSNDANALNKLGDMYLDGDGVPIEPKKALECFKKAAELGHSEAQSNYGVCIQEGIGQEEDKATGAIFLKRSAEQGNIHGIANYGVALSKGDGVEVNIEKAEYYLKKAADLGNSYAQVEYGLLLQEQKSKPEKVVEGIKYIKMAADQGDPDGLCTFGVCLAFGDGIEKNEELAMDYIKIAVNQNFSRAHFEYAKGYLDGRGVPQNDTIALRHFEIAYEQGYEDAKYYIDLLHARMPTTTPVNQPNEVTHRIFESTNNTPKKRTNTKQKRNASTMRHRKSKMSEDAEPVTGTTLKSDSKIEKPTKVKVSSEKGHSDLEKNINSQNSKSHSKLSIPVLFTKVTPHDELVNIFKQMKKEMKQNEDIYQKKEDFDVFKYEDQFIETQDPEILYQYGKVYDKSYKFMAEDQIKATKYFEESAKLGHAGAQANYGVSLQEGNGVPQNVDLGFHYLEESAKQGNLNGMSNYGMALIQGDGPRKDIDEGLRILKEAADKGYPHAELIYGLNLQDLSQDEEKKKEGAEYIKRAADKNFGDAPYNYAICLKKGEGIPKNLPNAIEIFEAIFVQNNRDIDALEHLIESLEEIKDMKKALYYRKILADQFFDTESMYIYGNALIEGNYIEKNEELGNQYIKKSKIKSKKSTKSARKTRPASDDKHSKSGPPKSPSRQSKKPPEFPLKVKGEIEVFLSRNGQANQAELDLVSKAYQGDDEAMVEVGKLLDQNDLKKYSHYFYKNAAELNNPEGLNLYGKALFYGDSMRKQVNYGLEFLKKAAESNSDYMLDYIICYSKNNKLTKEMIDTLIKLSSEKHERSMLFAGKSLFPLFPVIARNCLDYFINNAKSDEEKLYKTGHHLIKYHHAYQEGYSLLKELASKNFKAAYWCAKSYQQISPLNIDMIKQYLTLAQNYKDSQSILQSILTHQQKVLSHTSHQSNSQNKSTTAINVCSKTIPTEKKPKQQDNKNSSGNQQSTQAQTVQQQPSDHHRKHHLLDLQKLLQNQLQQQKQQQIQMLIQQQKIQQQQLLQKQQEHPQLQQANQNPCQPRNPNIPSEIQPSSAKTAENNPGEDIDSFLELNLPPEEIIKKGDELLSHGYKSEAEQCYNEAMKHGIPLAYFKSAELATDIDEKVDLYFFAMKNNVEGSFDGWRKSIMKLARVNKSLIDTAKKFEKENDYIDAAILYEEANQKQQFSIAYNKAKESLSTITSGQQLYDFAVLLEKKHEIPEALDVFKKSEELGEKSASNKVKQLSLTYARQLRAKSKDSEGSYNLGIAYLTGTNDLQIDYKKALHFLQKSSEQGNDDATVSLGLMYFEGLGVEKNLEEAAKYFKSAADAGNPAGQNKYGDCLRLSYGVSQDTRKALAYYKLAADNGYAIAQFNFGMANVYDEDLGVDQDRSLGIEYLKKAADNGHPEAMYHYSCCIDPVNPDTSKEYLEKAAYAFDTNAIREWGDILISNGSPEKAAALFKAAADNNITIGYLYARCLSEAVGVEYDIELAEEYYRKAAETGDPEAMFAYATFLMNEDKNKDIMAKYFELSSLQGNCKAYYYYAQCLENGDGIQQNKEEAKKYYHLSLESDPESPAKMILALLRNREMID</sequence>
<evidence type="ECO:0000256" key="2">
    <source>
        <dbReference type="SAM" id="MobiDB-lite"/>
    </source>
</evidence>
<comment type="caution">
    <text evidence="4">The sequence shown here is derived from an EMBL/GenBank/DDBJ whole genome shotgun (WGS) entry which is preliminary data.</text>
</comment>
<feature type="compositionally biased region" description="Polar residues" evidence="2">
    <location>
        <begin position="1323"/>
        <end position="1349"/>
    </location>
</feature>
<dbReference type="Pfam" id="PF07714">
    <property type="entry name" value="PK_Tyr_Ser-Thr"/>
    <property type="match status" value="1"/>
</dbReference>
<reference evidence="4" key="1">
    <citation type="submission" date="2016-10" db="EMBL/GenBank/DDBJ databases">
        <authorList>
            <person name="Benchimol M."/>
            <person name="Almeida L.G."/>
            <person name="Vasconcelos A.T."/>
            <person name="Perreira-Neves A."/>
            <person name="Rosa I.A."/>
            <person name="Tasca T."/>
            <person name="Bogo M.R."/>
            <person name="de Souza W."/>
        </authorList>
    </citation>
    <scope>NUCLEOTIDE SEQUENCE [LARGE SCALE GENOMIC DNA]</scope>
    <source>
        <strain evidence="4">K</strain>
    </source>
</reference>
<dbReference type="GeneID" id="94835673"/>
<dbReference type="VEuPathDB" id="TrichDB:TRFO_19738"/>
<evidence type="ECO:0000256" key="1">
    <source>
        <dbReference type="ARBA" id="ARBA00038101"/>
    </source>
</evidence>
<dbReference type="GO" id="GO:0004672">
    <property type="term" value="F:protein kinase activity"/>
    <property type="evidence" value="ECO:0007669"/>
    <property type="project" value="InterPro"/>
</dbReference>
<feature type="region of interest" description="Disordered" evidence="2">
    <location>
        <begin position="928"/>
        <end position="965"/>
    </location>
</feature>
<feature type="compositionally biased region" description="Low complexity" evidence="2">
    <location>
        <begin position="1256"/>
        <end position="1267"/>
    </location>
</feature>
<dbReference type="PANTHER" id="PTHR11102:SF160">
    <property type="entry name" value="ERAD-ASSOCIATED E3 UBIQUITIN-PROTEIN LIGASE COMPONENT HRD3"/>
    <property type="match status" value="1"/>
</dbReference>
<feature type="compositionally biased region" description="Basic and acidic residues" evidence="2">
    <location>
        <begin position="589"/>
        <end position="612"/>
    </location>
</feature>
<comment type="similarity">
    <text evidence="1">Belongs to the sel-1 family.</text>
</comment>
<dbReference type="PANTHER" id="PTHR11102">
    <property type="entry name" value="SEL-1-LIKE PROTEIN"/>
    <property type="match status" value="1"/>
</dbReference>
<keyword evidence="5" id="KW-1185">Reference proteome</keyword>
<feature type="region of interest" description="Disordered" evidence="2">
    <location>
        <begin position="1238"/>
        <end position="1274"/>
    </location>
</feature>
<feature type="compositionally biased region" description="Basic residues" evidence="2">
    <location>
        <begin position="553"/>
        <end position="573"/>
    </location>
</feature>
<dbReference type="InterPro" id="IPR011990">
    <property type="entry name" value="TPR-like_helical_dom_sf"/>
</dbReference>
<dbReference type="Proteomes" id="UP000179807">
    <property type="component" value="Unassembled WGS sequence"/>
</dbReference>
<dbReference type="InterPro" id="IPR050767">
    <property type="entry name" value="Sel1_AlgK"/>
</dbReference>
<feature type="domain" description="Protein kinase" evidence="3">
    <location>
        <begin position="14"/>
        <end position="272"/>
    </location>
</feature>
<feature type="compositionally biased region" description="Basic and acidic residues" evidence="2">
    <location>
        <begin position="1239"/>
        <end position="1248"/>
    </location>
</feature>
<dbReference type="Gene3D" id="1.25.40.10">
    <property type="entry name" value="Tetratricopeptide repeat domain"/>
    <property type="match status" value="7"/>
</dbReference>
<gene>
    <name evidence="4" type="ORF">TRFO_19738</name>
</gene>
<dbReference type="SMART" id="SM00671">
    <property type="entry name" value="SEL1"/>
    <property type="match status" value="21"/>
</dbReference>
<dbReference type="Pfam" id="PF08238">
    <property type="entry name" value="Sel1"/>
    <property type="match status" value="20"/>
</dbReference>
<dbReference type="EMBL" id="MLAK01000600">
    <property type="protein sequence ID" value="OHT10846.1"/>
    <property type="molecule type" value="Genomic_DNA"/>
</dbReference>
<dbReference type="RefSeq" id="XP_068363982.1">
    <property type="nucleotide sequence ID" value="XM_068500969.1"/>
</dbReference>
<dbReference type="InterPro" id="IPR000719">
    <property type="entry name" value="Prot_kinase_dom"/>
</dbReference>
<proteinExistence type="inferred from homology"/>
<name>A0A1J4KMC5_9EUKA</name>
<protein>
    <recommendedName>
        <fullName evidence="3">Protein kinase domain-containing protein</fullName>
    </recommendedName>
</protein>
<dbReference type="InterPro" id="IPR006597">
    <property type="entry name" value="Sel1-like"/>
</dbReference>